<comment type="caution">
    <text evidence="2">The sequence shown here is derived from an EMBL/GenBank/DDBJ whole genome shotgun (WGS) entry which is preliminary data.</text>
</comment>
<evidence type="ECO:0000313" key="3">
    <source>
        <dbReference type="Proteomes" id="UP001642409"/>
    </source>
</evidence>
<dbReference type="SUPFAM" id="SSF53756">
    <property type="entry name" value="UDP-Glycosyltransferase/glycogen phosphorylase"/>
    <property type="match status" value="1"/>
</dbReference>
<evidence type="ECO:0000313" key="2">
    <source>
        <dbReference type="EMBL" id="CAL6038945.1"/>
    </source>
</evidence>
<protein>
    <submittedName>
        <fullName evidence="2">Glycosyltransferase</fullName>
    </submittedName>
</protein>
<dbReference type="EMBL" id="CAXDID020000141">
    <property type="protein sequence ID" value="CAL6038945.1"/>
    <property type="molecule type" value="Genomic_DNA"/>
</dbReference>
<sequence length="395" mass="45637">MLLMYLSFCDGTIQQQKQSVAFVCSQFNPGGAEFTTSQLLNLLQTNFSTYLIVNENETIWFKVPEQTQILRLNSSNVSAQLLSFQSIFNIQKFIFVESWNISILRSSIHLQQDQVYFLSTLPLLTVFQSSINQSSENEIFKQQLFTFKNISKVICTTKQDAALWSQFSANAVYIPTPLNNKLKRISQNDLEPNVIVIGTMDQFQRRTNLAVDSFYQIQKKINAKLFLVGSGANGMKSALLELAKIYKMEQKVKILDFYENIELFYEQGAVLLSCGEYGQMKTRQQAKEYGMPVVSYKKPAEFNQEGEIIVDNEDQMAEETVKLLTDFEYRRTAVENGYKAVEDINNDLITYNWIQILNGQEIEQTLPKVTKKELMERIKEVDLDIFTLFEFMEEE</sequence>
<keyword evidence="3" id="KW-1185">Reference proteome</keyword>
<gene>
    <name evidence="1" type="ORF">HINF_LOCUS37614</name>
    <name evidence="2" type="ORF">HINF_LOCUS37615</name>
</gene>
<reference evidence="2 3" key="1">
    <citation type="submission" date="2024-07" db="EMBL/GenBank/DDBJ databases">
        <authorList>
            <person name="Akdeniz Z."/>
        </authorList>
    </citation>
    <scope>NUCLEOTIDE SEQUENCE [LARGE SCALE GENOMIC DNA]</scope>
</reference>
<dbReference type="Proteomes" id="UP001642409">
    <property type="component" value="Unassembled WGS sequence"/>
</dbReference>
<dbReference type="EMBL" id="CAXDID020000141">
    <property type="protein sequence ID" value="CAL6038943.1"/>
    <property type="molecule type" value="Genomic_DNA"/>
</dbReference>
<name>A0ABP1JHG9_9EUKA</name>
<accession>A0ABP1JHG9</accession>
<proteinExistence type="predicted"/>
<evidence type="ECO:0000313" key="1">
    <source>
        <dbReference type="EMBL" id="CAL6038943.1"/>
    </source>
</evidence>
<dbReference type="Pfam" id="PF13692">
    <property type="entry name" value="Glyco_trans_1_4"/>
    <property type="match status" value="1"/>
</dbReference>
<organism evidence="2 3">
    <name type="scientific">Hexamita inflata</name>
    <dbReference type="NCBI Taxonomy" id="28002"/>
    <lineage>
        <taxon>Eukaryota</taxon>
        <taxon>Metamonada</taxon>
        <taxon>Diplomonadida</taxon>
        <taxon>Hexamitidae</taxon>
        <taxon>Hexamitinae</taxon>
        <taxon>Hexamita</taxon>
    </lineage>
</organism>
<dbReference type="Gene3D" id="3.40.50.2000">
    <property type="entry name" value="Glycogen Phosphorylase B"/>
    <property type="match status" value="2"/>
</dbReference>